<proteinExistence type="inferred from homology"/>
<dbReference type="AlphaFoldDB" id="A0A921YVR4"/>
<evidence type="ECO:0000256" key="6">
    <source>
        <dbReference type="ARBA" id="ARBA00039449"/>
    </source>
</evidence>
<reference evidence="12" key="1">
    <citation type="journal article" date="2016" name="Insect Biochem. Mol. Biol.">
        <title>Multifaceted biological insights from a draft genome sequence of the tobacco hornworm moth, Manduca sexta.</title>
        <authorList>
            <person name="Kanost M.R."/>
            <person name="Arrese E.L."/>
            <person name="Cao X."/>
            <person name="Chen Y.R."/>
            <person name="Chellapilla S."/>
            <person name="Goldsmith M.R."/>
            <person name="Grosse-Wilde E."/>
            <person name="Heckel D.G."/>
            <person name="Herndon N."/>
            <person name="Jiang H."/>
            <person name="Papanicolaou A."/>
            <person name="Qu J."/>
            <person name="Soulages J.L."/>
            <person name="Vogel H."/>
            <person name="Walters J."/>
            <person name="Waterhouse R.M."/>
            <person name="Ahn S.J."/>
            <person name="Almeida F.C."/>
            <person name="An C."/>
            <person name="Aqrawi P."/>
            <person name="Bretschneider A."/>
            <person name="Bryant W.B."/>
            <person name="Bucks S."/>
            <person name="Chao H."/>
            <person name="Chevignon G."/>
            <person name="Christen J.M."/>
            <person name="Clarke D.F."/>
            <person name="Dittmer N.T."/>
            <person name="Ferguson L.C.F."/>
            <person name="Garavelou S."/>
            <person name="Gordon K.H.J."/>
            <person name="Gunaratna R.T."/>
            <person name="Han Y."/>
            <person name="Hauser F."/>
            <person name="He Y."/>
            <person name="Heidel-Fischer H."/>
            <person name="Hirsh A."/>
            <person name="Hu Y."/>
            <person name="Jiang H."/>
            <person name="Kalra D."/>
            <person name="Klinner C."/>
            <person name="Konig C."/>
            <person name="Kovar C."/>
            <person name="Kroll A.R."/>
            <person name="Kuwar S.S."/>
            <person name="Lee S.L."/>
            <person name="Lehman R."/>
            <person name="Li K."/>
            <person name="Li Z."/>
            <person name="Liang H."/>
            <person name="Lovelace S."/>
            <person name="Lu Z."/>
            <person name="Mansfield J.H."/>
            <person name="McCulloch K.J."/>
            <person name="Mathew T."/>
            <person name="Morton B."/>
            <person name="Muzny D.M."/>
            <person name="Neunemann D."/>
            <person name="Ongeri F."/>
            <person name="Pauchet Y."/>
            <person name="Pu L.L."/>
            <person name="Pyrousis I."/>
            <person name="Rao X.J."/>
            <person name="Redding A."/>
            <person name="Roesel C."/>
            <person name="Sanchez-Gracia A."/>
            <person name="Schaack S."/>
            <person name="Shukla A."/>
            <person name="Tetreau G."/>
            <person name="Wang Y."/>
            <person name="Xiong G.H."/>
            <person name="Traut W."/>
            <person name="Walsh T.K."/>
            <person name="Worley K.C."/>
            <person name="Wu D."/>
            <person name="Wu W."/>
            <person name="Wu Y.Q."/>
            <person name="Zhang X."/>
            <person name="Zou Z."/>
            <person name="Zucker H."/>
            <person name="Briscoe A.D."/>
            <person name="Burmester T."/>
            <person name="Clem R.J."/>
            <person name="Feyereisen R."/>
            <person name="Grimmelikhuijzen C.J.P."/>
            <person name="Hamodrakas S.J."/>
            <person name="Hansson B.S."/>
            <person name="Huguet E."/>
            <person name="Jermiin L.S."/>
            <person name="Lan Q."/>
            <person name="Lehman H.K."/>
            <person name="Lorenzen M."/>
            <person name="Merzendorfer H."/>
            <person name="Michalopoulos I."/>
            <person name="Morton D.B."/>
            <person name="Muthukrishnan S."/>
            <person name="Oakeshott J.G."/>
            <person name="Palmer W."/>
            <person name="Park Y."/>
            <person name="Passarelli A.L."/>
            <person name="Rozas J."/>
            <person name="Schwartz L.M."/>
            <person name="Smith W."/>
            <person name="Southgate A."/>
            <person name="Vilcinskas A."/>
            <person name="Vogt R."/>
            <person name="Wang P."/>
            <person name="Werren J."/>
            <person name="Yu X.Q."/>
            <person name="Zhou J.J."/>
            <person name="Brown S.J."/>
            <person name="Scherer S.E."/>
            <person name="Richards S."/>
            <person name="Blissard G.W."/>
        </authorList>
    </citation>
    <scope>NUCLEOTIDE SEQUENCE</scope>
</reference>
<feature type="binding site" evidence="11">
    <location>
        <position position="68"/>
    </location>
    <ligand>
        <name>S-adenosyl-L-methionine</name>
        <dbReference type="ChEBI" id="CHEBI:59789"/>
    </ligand>
</feature>
<comment type="caution">
    <text evidence="12">The sequence shown here is derived from an EMBL/GenBank/DDBJ whole genome shotgun (WGS) entry which is preliminary data.</text>
</comment>
<dbReference type="GO" id="GO:0032259">
    <property type="term" value="P:methylation"/>
    <property type="evidence" value="ECO:0007669"/>
    <property type="project" value="UniProtKB-KW"/>
</dbReference>
<dbReference type="Gene3D" id="3.40.50.150">
    <property type="entry name" value="Vaccinia Virus protein VP39"/>
    <property type="match status" value="1"/>
</dbReference>
<dbReference type="OrthoDB" id="1298661at2759"/>
<keyword evidence="4 11" id="KW-0949">S-adenosyl-L-methionine</keyword>
<evidence type="ECO:0000256" key="11">
    <source>
        <dbReference type="PIRSR" id="PIRSR016958-1"/>
    </source>
</evidence>
<evidence type="ECO:0000256" key="9">
    <source>
        <dbReference type="ARBA" id="ARBA00047885"/>
    </source>
</evidence>
<feature type="binding site" evidence="11">
    <location>
        <position position="73"/>
    </location>
    <ligand>
        <name>S-adenosyl-L-methionine</name>
        <dbReference type="ChEBI" id="CHEBI:59789"/>
    </ligand>
</feature>
<reference evidence="12" key="2">
    <citation type="submission" date="2020-12" db="EMBL/GenBank/DDBJ databases">
        <authorList>
            <person name="Kanost M."/>
        </authorList>
    </citation>
    <scope>NUCLEOTIDE SEQUENCE</scope>
</reference>
<comment type="similarity">
    <text evidence="1">Belongs to the methyltransferase superfamily. NTM1 family.</text>
</comment>
<keyword evidence="3" id="KW-0808">Transferase</keyword>
<dbReference type="CDD" id="cd02440">
    <property type="entry name" value="AdoMet_MTases"/>
    <property type="match status" value="1"/>
</dbReference>
<evidence type="ECO:0000256" key="8">
    <source>
        <dbReference type="ARBA" id="ARBA00047306"/>
    </source>
</evidence>
<organism evidence="12 13">
    <name type="scientific">Manduca sexta</name>
    <name type="common">Tobacco hawkmoth</name>
    <name type="synonym">Tobacco hornworm</name>
    <dbReference type="NCBI Taxonomy" id="7130"/>
    <lineage>
        <taxon>Eukaryota</taxon>
        <taxon>Metazoa</taxon>
        <taxon>Ecdysozoa</taxon>
        <taxon>Arthropoda</taxon>
        <taxon>Hexapoda</taxon>
        <taxon>Insecta</taxon>
        <taxon>Pterygota</taxon>
        <taxon>Neoptera</taxon>
        <taxon>Endopterygota</taxon>
        <taxon>Lepidoptera</taxon>
        <taxon>Glossata</taxon>
        <taxon>Ditrysia</taxon>
        <taxon>Bombycoidea</taxon>
        <taxon>Sphingidae</taxon>
        <taxon>Sphinginae</taxon>
        <taxon>Sphingini</taxon>
        <taxon>Manduca</taxon>
    </lineage>
</organism>
<dbReference type="EMBL" id="JH668331">
    <property type="protein sequence ID" value="KAG6446201.1"/>
    <property type="molecule type" value="Genomic_DNA"/>
</dbReference>
<dbReference type="GO" id="GO:0005737">
    <property type="term" value="C:cytoplasm"/>
    <property type="evidence" value="ECO:0007669"/>
    <property type="project" value="TreeGrafter"/>
</dbReference>
<evidence type="ECO:0000256" key="5">
    <source>
        <dbReference type="ARBA" id="ARBA00039112"/>
    </source>
</evidence>
<gene>
    <name evidence="12" type="ORF">O3G_MSEX004394</name>
</gene>
<dbReference type="GO" id="GO:0071885">
    <property type="term" value="F:N-terminal protein N-methyltransferase activity"/>
    <property type="evidence" value="ECO:0007669"/>
    <property type="project" value="UniProtKB-EC"/>
</dbReference>
<protein>
    <recommendedName>
        <fullName evidence="6">Alpha N-terminal protein methyltransferase 1</fullName>
        <ecNumber evidence="5">2.1.1.244</ecNumber>
    </recommendedName>
    <alternativeName>
        <fullName evidence="7">X-Pro-Lys N-terminal protein methyltransferase 1</fullName>
    </alternativeName>
</protein>
<evidence type="ECO:0000256" key="7">
    <source>
        <dbReference type="ARBA" id="ARBA00043129"/>
    </source>
</evidence>
<evidence type="ECO:0000256" key="1">
    <source>
        <dbReference type="ARBA" id="ARBA00009059"/>
    </source>
</evidence>
<comment type="catalytic activity">
    <reaction evidence="9">
        <text>N-terminal L-prolyl-L-prolyl-L-lysyl-[protein] + 2 S-adenosyl-L-methionine = N-terminal N,N-dimethyl-L-prolyl-L-prolyl-L-lysyl-[protein] + 2 S-adenosyl-L-homocysteine + 2 H(+)</text>
        <dbReference type="Rhea" id="RHEA:54736"/>
        <dbReference type="Rhea" id="RHEA-COMP:13787"/>
        <dbReference type="Rhea" id="RHEA-COMP:13974"/>
        <dbReference type="ChEBI" id="CHEBI:15378"/>
        <dbReference type="ChEBI" id="CHEBI:57856"/>
        <dbReference type="ChEBI" id="CHEBI:59789"/>
        <dbReference type="ChEBI" id="CHEBI:138059"/>
        <dbReference type="ChEBI" id="CHEBI:138318"/>
        <dbReference type="EC" id="2.1.1.244"/>
    </reaction>
</comment>
<sequence length="248" mass="27756">MTAKDIDNNVINYEKSLEYWADIPATVDGVLGGFGFISDADIEGSTIFLNSLLSSKNPPCTNTAIDCGAGIGRITKFLLTQFFKSVDIVEPDSKFISTIKDFVGENKEKVGNLYNVGLQEFHPVKKYDVIWNQWVLGYLKDMDLISYLVRCSNALNENGIIVVKENVTSSGKPENDDNDSSVTRSLKQYLKIFKDANLKRIKQVKQTNFPNGIYPVYMFALVPICNNSGLYNNVCNATEKYVSEINKL</sequence>
<evidence type="ECO:0000256" key="4">
    <source>
        <dbReference type="ARBA" id="ARBA00022691"/>
    </source>
</evidence>
<dbReference type="Pfam" id="PF05891">
    <property type="entry name" value="Methyltransf_PK"/>
    <property type="match status" value="1"/>
</dbReference>
<feature type="binding site" evidence="11">
    <location>
        <position position="133"/>
    </location>
    <ligand>
        <name>S-adenosyl-L-methionine</name>
        <dbReference type="ChEBI" id="CHEBI:59789"/>
    </ligand>
</feature>
<keyword evidence="13" id="KW-1185">Reference proteome</keyword>
<evidence type="ECO:0000256" key="10">
    <source>
        <dbReference type="ARBA" id="ARBA00048167"/>
    </source>
</evidence>
<evidence type="ECO:0000256" key="3">
    <source>
        <dbReference type="ARBA" id="ARBA00022679"/>
    </source>
</evidence>
<dbReference type="PANTHER" id="PTHR12753:SF0">
    <property type="entry name" value="ALPHA N-TERMINAL PROTEIN METHYLTRANSFERASE 1"/>
    <property type="match status" value="1"/>
</dbReference>
<evidence type="ECO:0000313" key="12">
    <source>
        <dbReference type="EMBL" id="KAG6446201.1"/>
    </source>
</evidence>
<dbReference type="PIRSF" id="PIRSF016958">
    <property type="entry name" value="DUF858_MeTrfase_lik"/>
    <property type="match status" value="1"/>
</dbReference>
<accession>A0A921YVR4</accession>
<keyword evidence="2" id="KW-0489">Methyltransferase</keyword>
<evidence type="ECO:0000256" key="2">
    <source>
        <dbReference type="ARBA" id="ARBA00022603"/>
    </source>
</evidence>
<name>A0A921YVR4_MANSE</name>
<dbReference type="Proteomes" id="UP000791440">
    <property type="component" value="Unassembled WGS sequence"/>
</dbReference>
<dbReference type="FunFam" id="3.40.50.150:FF:000025">
    <property type="entry name" value="N-terminal Xaa-Pro-Lys N-methyltransferase 1"/>
    <property type="match status" value="1"/>
</dbReference>
<dbReference type="EC" id="2.1.1.244" evidence="5"/>
<dbReference type="InterPro" id="IPR008576">
    <property type="entry name" value="MeTrfase_NTM1"/>
</dbReference>
<comment type="catalytic activity">
    <reaction evidence="8">
        <text>N-terminal L-seryl-L-prolyl-L-lysyl-[protein] + 3 S-adenosyl-L-methionine = N-terminal N,N,N-trimethyl-L-seryl-L-prolyl-L-lysyl-[protein] + 3 S-adenosyl-L-homocysteine + 3 H(+)</text>
        <dbReference type="Rhea" id="RHEA:54724"/>
        <dbReference type="Rhea" id="RHEA-COMP:13789"/>
        <dbReference type="Rhea" id="RHEA-COMP:13973"/>
        <dbReference type="ChEBI" id="CHEBI:15378"/>
        <dbReference type="ChEBI" id="CHEBI:57856"/>
        <dbReference type="ChEBI" id="CHEBI:59789"/>
        <dbReference type="ChEBI" id="CHEBI:138061"/>
        <dbReference type="ChEBI" id="CHEBI:138317"/>
        <dbReference type="EC" id="2.1.1.244"/>
    </reaction>
</comment>
<dbReference type="SUPFAM" id="SSF53335">
    <property type="entry name" value="S-adenosyl-L-methionine-dependent methyltransferases"/>
    <property type="match status" value="1"/>
</dbReference>
<dbReference type="InterPro" id="IPR029063">
    <property type="entry name" value="SAM-dependent_MTases_sf"/>
</dbReference>
<comment type="catalytic activity">
    <reaction evidence="10">
        <text>N-terminal L-alanyl-L-prolyl-L-lysyl-[protein] + 3 S-adenosyl-L-methionine = N-terminal N,N,N-trimethyl-L-alanyl-L-prolyl-L-lysyl-[protein] + 3 S-adenosyl-L-homocysteine + 3 H(+)</text>
        <dbReference type="Rhea" id="RHEA:54712"/>
        <dbReference type="Rhea" id="RHEA-COMP:13785"/>
        <dbReference type="Rhea" id="RHEA-COMP:13971"/>
        <dbReference type="ChEBI" id="CHEBI:15378"/>
        <dbReference type="ChEBI" id="CHEBI:57856"/>
        <dbReference type="ChEBI" id="CHEBI:59789"/>
        <dbReference type="ChEBI" id="CHEBI:138057"/>
        <dbReference type="ChEBI" id="CHEBI:138315"/>
        <dbReference type="EC" id="2.1.1.244"/>
    </reaction>
</comment>
<evidence type="ECO:0000313" key="13">
    <source>
        <dbReference type="Proteomes" id="UP000791440"/>
    </source>
</evidence>
<dbReference type="PANTHER" id="PTHR12753">
    <property type="entry name" value="AD-003 - RELATED"/>
    <property type="match status" value="1"/>
</dbReference>
<feature type="binding site" evidence="11">
    <location>
        <begin position="118"/>
        <end position="119"/>
    </location>
    <ligand>
        <name>S-adenosyl-L-methionine</name>
        <dbReference type="ChEBI" id="CHEBI:59789"/>
    </ligand>
</feature>